<dbReference type="EMBL" id="FNUS01000003">
    <property type="protein sequence ID" value="SEG15593.1"/>
    <property type="molecule type" value="Genomic_DNA"/>
</dbReference>
<dbReference type="InterPro" id="IPR025714">
    <property type="entry name" value="Methyltranfer_dom"/>
</dbReference>
<dbReference type="SUPFAM" id="SSF53335">
    <property type="entry name" value="S-adenosyl-L-methionine-dependent methyltransferases"/>
    <property type="match status" value="1"/>
</dbReference>
<dbReference type="Proteomes" id="UP000236738">
    <property type="component" value="Unassembled WGS sequence"/>
</dbReference>
<dbReference type="CDD" id="cd02440">
    <property type="entry name" value="AdoMet_MTases"/>
    <property type="match status" value="1"/>
</dbReference>
<dbReference type="OrthoDB" id="1119595at2"/>
<dbReference type="GO" id="GO:0008168">
    <property type="term" value="F:methyltransferase activity"/>
    <property type="evidence" value="ECO:0007669"/>
    <property type="project" value="UniProtKB-KW"/>
</dbReference>
<gene>
    <name evidence="2" type="ORF">SAMN05421847_1567</name>
</gene>
<keyword evidence="2" id="KW-0489">Methyltransferase</keyword>
<feature type="domain" description="Methyltransferase" evidence="1">
    <location>
        <begin position="84"/>
        <end position="213"/>
    </location>
</feature>
<dbReference type="PANTHER" id="PTHR43591">
    <property type="entry name" value="METHYLTRANSFERASE"/>
    <property type="match status" value="1"/>
</dbReference>
<evidence type="ECO:0000313" key="3">
    <source>
        <dbReference type="Proteomes" id="UP000236738"/>
    </source>
</evidence>
<proteinExistence type="predicted"/>
<dbReference type="Pfam" id="PF13847">
    <property type="entry name" value="Methyltransf_31"/>
    <property type="match status" value="1"/>
</dbReference>
<protein>
    <submittedName>
        <fullName evidence="2">Methyltransferase domain-containing protein</fullName>
    </submittedName>
</protein>
<dbReference type="RefSeq" id="WP_103913541.1">
    <property type="nucleotide sequence ID" value="NZ_FNUS01000003.1"/>
</dbReference>
<dbReference type="InterPro" id="IPR029063">
    <property type="entry name" value="SAM-dependent_MTases_sf"/>
</dbReference>
<keyword evidence="3" id="KW-1185">Reference proteome</keyword>
<accession>A0A1H5XVB3</accession>
<dbReference type="GO" id="GO:0032259">
    <property type="term" value="P:methylation"/>
    <property type="evidence" value="ECO:0007669"/>
    <property type="project" value="UniProtKB-KW"/>
</dbReference>
<evidence type="ECO:0000313" key="2">
    <source>
        <dbReference type="EMBL" id="SEG15593.1"/>
    </source>
</evidence>
<dbReference type="Gene3D" id="3.40.50.150">
    <property type="entry name" value="Vaccinia Virus protein VP39"/>
    <property type="match status" value="1"/>
</dbReference>
<dbReference type="AlphaFoldDB" id="A0A1H5XVB3"/>
<sequence>MRLFTPEDLKDIYIKFHQRGFSFLLSKLSLDSSKRTKSAFNEKDVESSNYWLIPAVRERWNFLITGDKNTTYEEYFSKKYFSDQKKLKVLALGSGVCSHEIRLATLNPNWEVHCFDFSNKLLEQAKEISDKKGLQNIHYFAENALTYHFLENEYDLVFFHASLHHFNHIHNFFAKIINKTLKKNGYLIINEYVGKKRMLFDKTQIKSINNALKKIPVEFKKIYKTNLLKTKYYGSGLVRMYIADPSECVDSENILPTIHHFYNIIEEKKYGNNLLANTLKDIAHHFVHLNKEKQQVLEELFNTEDEFLKSNKSDFIVGIYTLKPEF</sequence>
<keyword evidence="2" id="KW-0808">Transferase</keyword>
<organism evidence="2 3">
    <name type="scientific">Halpernia humi</name>
    <dbReference type="NCBI Taxonomy" id="493375"/>
    <lineage>
        <taxon>Bacteria</taxon>
        <taxon>Pseudomonadati</taxon>
        <taxon>Bacteroidota</taxon>
        <taxon>Flavobacteriia</taxon>
        <taxon>Flavobacteriales</taxon>
        <taxon>Weeksellaceae</taxon>
        <taxon>Chryseobacterium group</taxon>
        <taxon>Halpernia</taxon>
    </lineage>
</organism>
<name>A0A1H5XVB3_9FLAO</name>
<evidence type="ECO:0000259" key="1">
    <source>
        <dbReference type="Pfam" id="PF13847"/>
    </source>
</evidence>
<reference evidence="3" key="1">
    <citation type="submission" date="2016-10" db="EMBL/GenBank/DDBJ databases">
        <authorList>
            <person name="Varghese N."/>
            <person name="Submissions S."/>
        </authorList>
    </citation>
    <scope>NUCLEOTIDE SEQUENCE [LARGE SCALE GENOMIC DNA]</scope>
    <source>
        <strain evidence="3">DSM 21580</strain>
    </source>
</reference>